<protein>
    <recommendedName>
        <fullName evidence="2">Glycosyltransferase 2-like domain-containing protein</fullName>
    </recommendedName>
</protein>
<dbReference type="SUPFAM" id="SSF53448">
    <property type="entry name" value="Nucleotide-diphospho-sugar transferases"/>
    <property type="match status" value="1"/>
</dbReference>
<name>A0A5E7RV64_PSEFL</name>
<dbReference type="InterPro" id="IPR050834">
    <property type="entry name" value="Glycosyltransf_2"/>
</dbReference>
<keyword evidence="1" id="KW-1003">Cell membrane</keyword>
<dbReference type="Proteomes" id="UP000381378">
    <property type="component" value="Unassembled WGS sequence"/>
</dbReference>
<dbReference type="InterPro" id="IPR029044">
    <property type="entry name" value="Nucleotide-diphossugar_trans"/>
</dbReference>
<reference evidence="3 4" key="1">
    <citation type="submission" date="2019-09" db="EMBL/GenBank/DDBJ databases">
        <authorList>
            <person name="Chandra G."/>
            <person name="Truman W A."/>
        </authorList>
    </citation>
    <scope>NUCLEOTIDE SEQUENCE [LARGE SCALE GENOMIC DNA]</scope>
    <source>
        <strain evidence="3">PS928</strain>
    </source>
</reference>
<keyword evidence="1" id="KW-0997">Cell inner membrane</keyword>
<dbReference type="AlphaFoldDB" id="A0A5E7RV64"/>
<dbReference type="OrthoDB" id="9802649at2"/>
<evidence type="ECO:0000313" key="3">
    <source>
        <dbReference type="EMBL" id="VVP78351.1"/>
    </source>
</evidence>
<dbReference type="InterPro" id="IPR001173">
    <property type="entry name" value="Glyco_trans_2-like"/>
</dbReference>
<dbReference type="PANTHER" id="PTHR43685:SF2">
    <property type="entry name" value="GLYCOSYLTRANSFERASE 2-LIKE DOMAIN-CONTAINING PROTEIN"/>
    <property type="match status" value="1"/>
</dbReference>
<evidence type="ECO:0000256" key="1">
    <source>
        <dbReference type="ARBA" id="ARBA00022519"/>
    </source>
</evidence>
<organism evidence="3 4">
    <name type="scientific">Pseudomonas fluorescens</name>
    <dbReference type="NCBI Taxonomy" id="294"/>
    <lineage>
        <taxon>Bacteria</taxon>
        <taxon>Pseudomonadati</taxon>
        <taxon>Pseudomonadota</taxon>
        <taxon>Gammaproteobacteria</taxon>
        <taxon>Pseudomonadales</taxon>
        <taxon>Pseudomonadaceae</taxon>
        <taxon>Pseudomonas</taxon>
    </lineage>
</organism>
<gene>
    <name evidence="3" type="ORF">PS928_00472</name>
</gene>
<evidence type="ECO:0000259" key="2">
    <source>
        <dbReference type="Pfam" id="PF00535"/>
    </source>
</evidence>
<dbReference type="PANTHER" id="PTHR43685">
    <property type="entry name" value="GLYCOSYLTRANSFERASE"/>
    <property type="match status" value="1"/>
</dbReference>
<feature type="domain" description="Glycosyltransferase 2-like" evidence="2">
    <location>
        <begin position="13"/>
        <end position="178"/>
    </location>
</feature>
<sequence length="329" mass="36399">MTNMKNGSSFRASVILLAYNQAHTVIAAAKALLAQEGEPLEIIFSDDKSSDDTYEKLLDVASNYQGIHHVSVRQSEQNKGLMAHLKEAVASSSCELIILAAGDDISTPNRAKLLLSAWGNAGEPHAVLCSDFTPIDSEGEIVPNFSEKIFSGRHTLEGLASGRSHVIGATTAITRSLFERFQPIADEVRYEDRVFPFRALLLGGGIIFLPEKLVHYRIEGGISRNKAESGTDFLKRYTSEKNSRTIVDAIQRLKDAEEIGSSHEILRLCRKTICAQEAFIALSKSGPLSYEMVLLSSLAKGSVKSIFRHYLKLRSGPLFDIYYRRRFSD</sequence>
<keyword evidence="1" id="KW-0472">Membrane</keyword>
<dbReference type="Pfam" id="PF00535">
    <property type="entry name" value="Glycos_transf_2"/>
    <property type="match status" value="1"/>
</dbReference>
<dbReference type="EMBL" id="CABVJF010000002">
    <property type="protein sequence ID" value="VVP78351.1"/>
    <property type="molecule type" value="Genomic_DNA"/>
</dbReference>
<proteinExistence type="predicted"/>
<dbReference type="RefSeq" id="WP_150785546.1">
    <property type="nucleotide sequence ID" value="NZ_CABVJF010000002.1"/>
</dbReference>
<evidence type="ECO:0000313" key="4">
    <source>
        <dbReference type="Proteomes" id="UP000381378"/>
    </source>
</evidence>
<dbReference type="Gene3D" id="3.90.550.10">
    <property type="entry name" value="Spore Coat Polysaccharide Biosynthesis Protein SpsA, Chain A"/>
    <property type="match status" value="1"/>
</dbReference>
<accession>A0A5E7RV64</accession>